<sequence length="136" mass="15789">MSCSLLVTDFISWKENQKTQVQRKITTRRDVLQKGPKTVMPLKAAEPFEYESPEEEKSTIFHATVVTARQFFQLKVFNNLKKKFTKQKVIIKSDYCEYKEILEINKASSVSEVGLDQKFEVPNSIIKIANEISKIR</sequence>
<accession>A0ACB9VKJ8</accession>
<evidence type="ECO:0000313" key="1">
    <source>
        <dbReference type="EMBL" id="KAI4590462.1"/>
    </source>
</evidence>
<gene>
    <name evidence="1" type="ORF">MJG53_001511</name>
</gene>
<dbReference type="EMBL" id="CM043026">
    <property type="protein sequence ID" value="KAI4590462.1"/>
    <property type="molecule type" value="Genomic_DNA"/>
</dbReference>
<name>A0ACB9VKJ8_9CETA</name>
<evidence type="ECO:0000313" key="2">
    <source>
        <dbReference type="Proteomes" id="UP001057279"/>
    </source>
</evidence>
<keyword evidence="2" id="KW-1185">Reference proteome</keyword>
<organism evidence="1 2">
    <name type="scientific">Ovis ammon polii x Ovis aries</name>
    <dbReference type="NCBI Taxonomy" id="2918886"/>
    <lineage>
        <taxon>Eukaryota</taxon>
        <taxon>Metazoa</taxon>
        <taxon>Chordata</taxon>
        <taxon>Craniata</taxon>
        <taxon>Vertebrata</taxon>
        <taxon>Euteleostomi</taxon>
        <taxon>Mammalia</taxon>
        <taxon>Eutheria</taxon>
        <taxon>Laurasiatheria</taxon>
        <taxon>Artiodactyla</taxon>
        <taxon>Ruminantia</taxon>
        <taxon>Pecora</taxon>
        <taxon>Bovidae</taxon>
        <taxon>Caprinae</taxon>
        <taxon>Ovis</taxon>
    </lineage>
</organism>
<comment type="caution">
    <text evidence="1">The sequence shown here is derived from an EMBL/GenBank/DDBJ whole genome shotgun (WGS) entry which is preliminary data.</text>
</comment>
<proteinExistence type="predicted"/>
<dbReference type="Proteomes" id="UP001057279">
    <property type="component" value="Linkage Group LG01"/>
</dbReference>
<reference evidence="1" key="1">
    <citation type="submission" date="2022-03" db="EMBL/GenBank/DDBJ databases">
        <title>Genomic analyses of argali, domestic sheep and their hybrids provide insights into chromosomal evolution, heterosis and genetic basis of agronomic traits.</title>
        <authorList>
            <person name="Li M."/>
        </authorList>
    </citation>
    <scope>NUCLEOTIDE SEQUENCE</scope>
    <source>
        <strain evidence="1">F1 hybrid</strain>
    </source>
</reference>
<protein>
    <submittedName>
        <fullName evidence="1">Uncharacterized protein</fullName>
    </submittedName>
</protein>